<reference evidence="1 2" key="1">
    <citation type="journal article" date="2010" name="Int. J. Syst. Evol. Microbiol.">
        <title>Sphingopyxis bauzanensis sp. nov., a psychrophilic bacterium isolated from soil.</title>
        <authorList>
            <person name="Zhang D.C."/>
            <person name="Liu H.C."/>
            <person name="Xin Y.H."/>
            <person name="Zhou Y.G."/>
            <person name="Schinner F."/>
            <person name="Margesin R."/>
        </authorList>
    </citation>
    <scope>NUCLEOTIDE SEQUENCE [LARGE SCALE GENOMIC DNA]</scope>
    <source>
        <strain evidence="1 2">DSM 22271</strain>
    </source>
</reference>
<gene>
    <name evidence="1" type="ORF">CDQ92_13050</name>
</gene>
<keyword evidence="2" id="KW-1185">Reference proteome</keyword>
<dbReference type="RefSeq" id="WP_088441810.1">
    <property type="nucleotide sequence ID" value="NZ_BMMC01000002.1"/>
</dbReference>
<proteinExistence type="predicted"/>
<accession>A0A246JRV1</accession>
<dbReference type="EMBL" id="NISK01000003">
    <property type="protein sequence ID" value="OWQ95708.1"/>
    <property type="molecule type" value="Genomic_DNA"/>
</dbReference>
<dbReference type="OrthoDB" id="8482172at2"/>
<evidence type="ECO:0000313" key="1">
    <source>
        <dbReference type="EMBL" id="OWQ95708.1"/>
    </source>
</evidence>
<dbReference type="Proteomes" id="UP000197361">
    <property type="component" value="Unassembled WGS sequence"/>
</dbReference>
<evidence type="ECO:0000313" key="2">
    <source>
        <dbReference type="Proteomes" id="UP000197361"/>
    </source>
</evidence>
<dbReference type="AlphaFoldDB" id="A0A246JRV1"/>
<organism evidence="1 2">
    <name type="scientific">Sphingopyxis bauzanensis</name>
    <dbReference type="NCBI Taxonomy" id="651663"/>
    <lineage>
        <taxon>Bacteria</taxon>
        <taxon>Pseudomonadati</taxon>
        <taxon>Pseudomonadota</taxon>
        <taxon>Alphaproteobacteria</taxon>
        <taxon>Sphingomonadales</taxon>
        <taxon>Sphingomonadaceae</taxon>
        <taxon>Sphingopyxis</taxon>
    </lineage>
</organism>
<protein>
    <submittedName>
        <fullName evidence="1">Uncharacterized protein</fullName>
    </submittedName>
</protein>
<comment type="caution">
    <text evidence="1">The sequence shown here is derived from an EMBL/GenBank/DDBJ whole genome shotgun (WGS) entry which is preliminary data.</text>
</comment>
<sequence>MPTDTDTRHDSALQEWLPWSGGICPVDLLTVVEYRLRLQTADGMPLVSTAGNLRWDHGRTPESAADASLRRNDIVAYRIKESRDHG</sequence>
<name>A0A246JRV1_9SPHN</name>